<comment type="caution">
    <text evidence="2">The sequence shown here is derived from an EMBL/GenBank/DDBJ whole genome shotgun (WGS) entry which is preliminary data.</text>
</comment>
<evidence type="ECO:0000256" key="1">
    <source>
        <dbReference type="SAM" id="SignalP"/>
    </source>
</evidence>
<feature type="chain" id="PRO_5029681341" evidence="1">
    <location>
        <begin position="28"/>
        <end position="233"/>
    </location>
</feature>
<protein>
    <submittedName>
        <fullName evidence="2">Uncharacterized protein</fullName>
    </submittedName>
</protein>
<keyword evidence="3" id="KW-1185">Reference proteome</keyword>
<organism evidence="2 3">
    <name type="scientific">Perkinsus chesapeaki</name>
    <name type="common">Clam parasite</name>
    <name type="synonym">Perkinsus andrewsi</name>
    <dbReference type="NCBI Taxonomy" id="330153"/>
    <lineage>
        <taxon>Eukaryota</taxon>
        <taxon>Sar</taxon>
        <taxon>Alveolata</taxon>
        <taxon>Perkinsozoa</taxon>
        <taxon>Perkinsea</taxon>
        <taxon>Perkinsida</taxon>
        <taxon>Perkinsidae</taxon>
        <taxon>Perkinsus</taxon>
    </lineage>
</organism>
<keyword evidence="1" id="KW-0732">Signal</keyword>
<proteinExistence type="predicted"/>
<gene>
    <name evidence="2" type="ORF">FOL47_002647</name>
</gene>
<sequence length="233" mass="25741">MVFNKKSTSTLIASSLLLLTAPRGVLSIVPAGIDDGDLPPEPPTVTIDMSLPPEEHFKPAVQAVLKEDAYEDSFGPLFREFNTSVFGKEKLQDEDYEMLADAAEKFYPTQARELKGISEEFANQGHYVSFPYLSAWMYAIEMEHIEYPEPSSSTSVGGEKLDNNECTALFVADSEGNVVQGRNMDRPPAYTPYARPVTLNFDIINNENGIPDFKASGFYWLAAAFVTANIPGH</sequence>
<accession>A0A7J6KPA1</accession>
<evidence type="ECO:0000313" key="3">
    <source>
        <dbReference type="Proteomes" id="UP000591131"/>
    </source>
</evidence>
<dbReference type="Proteomes" id="UP000591131">
    <property type="component" value="Unassembled WGS sequence"/>
</dbReference>
<reference evidence="2 3" key="1">
    <citation type="submission" date="2020-04" db="EMBL/GenBank/DDBJ databases">
        <title>Perkinsus chesapeaki whole genome sequence.</title>
        <authorList>
            <person name="Bogema D.R."/>
        </authorList>
    </citation>
    <scope>NUCLEOTIDE SEQUENCE [LARGE SCALE GENOMIC DNA]</scope>
    <source>
        <strain evidence="2">ATCC PRA-425</strain>
    </source>
</reference>
<name>A0A7J6KPA1_PERCH</name>
<dbReference type="EMBL" id="JAAPAO010001746">
    <property type="protein sequence ID" value="KAF4648917.1"/>
    <property type="molecule type" value="Genomic_DNA"/>
</dbReference>
<feature type="signal peptide" evidence="1">
    <location>
        <begin position="1"/>
        <end position="27"/>
    </location>
</feature>
<feature type="non-terminal residue" evidence="2">
    <location>
        <position position="233"/>
    </location>
</feature>
<dbReference type="AlphaFoldDB" id="A0A7J6KPA1"/>
<evidence type="ECO:0000313" key="2">
    <source>
        <dbReference type="EMBL" id="KAF4648917.1"/>
    </source>
</evidence>
<dbReference type="OrthoDB" id="311200at2759"/>